<evidence type="ECO:0000313" key="2">
    <source>
        <dbReference type="EMBL" id="MFB9351677.1"/>
    </source>
</evidence>
<sequence>MDHTAVLTLYDREMRRGARPDGPGAYVERVGAVVRHTGPAHGWNGVVRSALEAADADAAIAEQIAHFTGLGREFEWKLYGHDLPVDLGQRLVAAGFTPGPVETLMVGEVAGLALDAEPPAGVRVVPVTDRAGIDLVADVHERAFGADASGLRRHLCDRLAAAPDTVGAVVALAGDEPVSAARMELAPGAPFAGLWGGGTVRHWRGRGVYRALVAHRARVAADRGHRHLQVDASSQSRPILERLGFTPLTTTTPYVHATARGDRHPSLATAEGVAVSGSCEDQ</sequence>
<name>A0ABV5LJW1_9ACTN</name>
<protein>
    <submittedName>
        <fullName evidence="2">GNAT family N-acetyltransferase</fullName>
        <ecNumber evidence="2">2.3.-.-</ecNumber>
    </submittedName>
</protein>
<dbReference type="SUPFAM" id="SSF55729">
    <property type="entry name" value="Acyl-CoA N-acyltransferases (Nat)"/>
    <property type="match status" value="1"/>
</dbReference>
<comment type="caution">
    <text evidence="2">The sequence shown here is derived from an EMBL/GenBank/DDBJ whole genome shotgun (WGS) entry which is preliminary data.</text>
</comment>
<gene>
    <name evidence="2" type="ORF">ACFFUA_30330</name>
</gene>
<dbReference type="EMBL" id="JBHMDI010000130">
    <property type="protein sequence ID" value="MFB9351677.1"/>
    <property type="molecule type" value="Genomic_DNA"/>
</dbReference>
<dbReference type="PROSITE" id="PS51186">
    <property type="entry name" value="GNAT"/>
    <property type="match status" value="1"/>
</dbReference>
<keyword evidence="3" id="KW-1185">Reference proteome</keyword>
<organism evidence="2 3">
    <name type="scientific">Streptomyces heliomycini</name>
    <dbReference type="NCBI Taxonomy" id="284032"/>
    <lineage>
        <taxon>Bacteria</taxon>
        <taxon>Bacillati</taxon>
        <taxon>Actinomycetota</taxon>
        <taxon>Actinomycetes</taxon>
        <taxon>Kitasatosporales</taxon>
        <taxon>Streptomycetaceae</taxon>
        <taxon>Streptomyces</taxon>
    </lineage>
</organism>
<proteinExistence type="predicted"/>
<accession>A0ABV5LJW1</accession>
<keyword evidence="2" id="KW-0808">Transferase</keyword>
<feature type="domain" description="N-acetyltransferase" evidence="1">
    <location>
        <begin position="122"/>
        <end position="265"/>
    </location>
</feature>
<evidence type="ECO:0000259" key="1">
    <source>
        <dbReference type="PROSITE" id="PS51186"/>
    </source>
</evidence>
<dbReference type="InterPro" id="IPR000182">
    <property type="entry name" value="GNAT_dom"/>
</dbReference>
<dbReference type="GO" id="GO:0016746">
    <property type="term" value="F:acyltransferase activity"/>
    <property type="evidence" value="ECO:0007669"/>
    <property type="project" value="UniProtKB-KW"/>
</dbReference>
<dbReference type="InterPro" id="IPR016181">
    <property type="entry name" value="Acyl_CoA_acyltransferase"/>
</dbReference>
<dbReference type="Proteomes" id="UP001589753">
    <property type="component" value="Unassembled WGS sequence"/>
</dbReference>
<evidence type="ECO:0000313" key="3">
    <source>
        <dbReference type="Proteomes" id="UP001589753"/>
    </source>
</evidence>
<reference evidence="2 3" key="1">
    <citation type="submission" date="2024-09" db="EMBL/GenBank/DDBJ databases">
        <authorList>
            <person name="Sun Q."/>
            <person name="Mori K."/>
        </authorList>
    </citation>
    <scope>NUCLEOTIDE SEQUENCE [LARGE SCALE GENOMIC DNA]</scope>
    <source>
        <strain evidence="2 3">JCM 9767</strain>
    </source>
</reference>
<keyword evidence="2" id="KW-0012">Acyltransferase</keyword>
<dbReference type="Gene3D" id="3.40.630.30">
    <property type="match status" value="1"/>
</dbReference>
<dbReference type="RefSeq" id="WP_380956742.1">
    <property type="nucleotide sequence ID" value="NZ_JBHMDI010000130.1"/>
</dbReference>
<dbReference type="EC" id="2.3.-.-" evidence="2"/>